<name>A0ABT2STT6_9FIRM</name>
<keyword evidence="3" id="KW-1185">Reference proteome</keyword>
<accession>A0ABT2STT6</accession>
<dbReference type="Proteomes" id="UP001208364">
    <property type="component" value="Unassembled WGS sequence"/>
</dbReference>
<protein>
    <submittedName>
        <fullName evidence="2">Uncharacterized protein</fullName>
    </submittedName>
</protein>
<organism evidence="2 3">
    <name type="scientific">[Clostridium] ammoniilyticum</name>
    <dbReference type="NCBI Taxonomy" id="2981784"/>
    <lineage>
        <taxon>Bacteria</taxon>
        <taxon>Bacillati</taxon>
        <taxon>Bacillota</taxon>
        <taxon>Erysipelotrichia</taxon>
        <taxon>Erysipelotrichales</taxon>
        <taxon>Coprobacillaceae</taxon>
        <taxon>Faecalibacillus</taxon>
    </lineage>
</organism>
<keyword evidence="1" id="KW-0812">Transmembrane</keyword>
<keyword evidence="1" id="KW-1133">Transmembrane helix</keyword>
<keyword evidence="1" id="KW-0472">Membrane</keyword>
<evidence type="ECO:0000256" key="1">
    <source>
        <dbReference type="SAM" id="Phobius"/>
    </source>
</evidence>
<sequence>MKKELKMPKTKFEAIVFTAITAWMVVYVMNYINITVLVKTIKKVYFIEKKSWLLI</sequence>
<evidence type="ECO:0000313" key="2">
    <source>
        <dbReference type="EMBL" id="MCU6738250.1"/>
    </source>
</evidence>
<comment type="caution">
    <text evidence="2">The sequence shown here is derived from an EMBL/GenBank/DDBJ whole genome shotgun (WGS) entry which is preliminary data.</text>
</comment>
<dbReference type="EMBL" id="JAOQJR010000005">
    <property type="protein sequence ID" value="MCU6738250.1"/>
    <property type="molecule type" value="Genomic_DNA"/>
</dbReference>
<reference evidence="2 3" key="1">
    <citation type="journal article" date="2021" name="ISME Commun">
        <title>Automated analysis of genomic sequences facilitates high-throughput and comprehensive description of bacteria.</title>
        <authorList>
            <person name="Hitch T.C.A."/>
        </authorList>
    </citation>
    <scope>NUCLEOTIDE SEQUENCE [LARGE SCALE GENOMIC DNA]</scope>
    <source>
        <strain evidence="2 3">H4_15</strain>
    </source>
</reference>
<feature type="transmembrane region" description="Helical" evidence="1">
    <location>
        <begin position="12"/>
        <end position="32"/>
    </location>
</feature>
<gene>
    <name evidence="2" type="ORF">OCV55_06100</name>
</gene>
<evidence type="ECO:0000313" key="3">
    <source>
        <dbReference type="Proteomes" id="UP001208364"/>
    </source>
</evidence>
<proteinExistence type="predicted"/>